<name>A0A9P8CS19_9HYPO</name>
<keyword evidence="2" id="KW-1185">Reference proteome</keyword>
<accession>A0A9P8CS19</accession>
<dbReference type="RefSeq" id="XP_046121518.1">
    <property type="nucleotide sequence ID" value="XM_046262906.1"/>
</dbReference>
<comment type="caution">
    <text evidence="1">The sequence shown here is derived from an EMBL/GenBank/DDBJ whole genome shotgun (WGS) entry which is preliminary data.</text>
</comment>
<reference evidence="1" key="1">
    <citation type="journal article" date="2021" name="IMA Fungus">
        <title>Genomic characterization of three marine fungi, including Emericellopsis atlantica sp. nov. with signatures of a generalist lifestyle and marine biomass degradation.</title>
        <authorList>
            <person name="Hagestad O.C."/>
            <person name="Hou L."/>
            <person name="Andersen J.H."/>
            <person name="Hansen E.H."/>
            <person name="Altermark B."/>
            <person name="Li C."/>
            <person name="Kuhnert E."/>
            <person name="Cox R.J."/>
            <person name="Crous P.W."/>
            <person name="Spatafora J.W."/>
            <person name="Lail K."/>
            <person name="Amirebrahimi M."/>
            <person name="Lipzen A."/>
            <person name="Pangilinan J."/>
            <person name="Andreopoulos W."/>
            <person name="Hayes R.D."/>
            <person name="Ng V."/>
            <person name="Grigoriev I.V."/>
            <person name="Jackson S.A."/>
            <person name="Sutton T.D.S."/>
            <person name="Dobson A.D.W."/>
            <person name="Rama T."/>
        </authorList>
    </citation>
    <scope>NUCLEOTIDE SEQUENCE</scope>
    <source>
        <strain evidence="1">TS7</strain>
    </source>
</reference>
<sequence>MRIAASMAMQIALCSRKQALTCTRLDPSTIHRSPWPLASNSWLRGTGVRNLAQSSMHTSCSTRYRMASGLFFNHVSHRMVSHGSRPRKLFRLCRGPCIA</sequence>
<dbReference type="AlphaFoldDB" id="A0A9P8CS19"/>
<evidence type="ECO:0000313" key="2">
    <source>
        <dbReference type="Proteomes" id="UP000887229"/>
    </source>
</evidence>
<protein>
    <submittedName>
        <fullName evidence="1">Uncharacterized protein</fullName>
    </submittedName>
</protein>
<dbReference type="Proteomes" id="UP000887229">
    <property type="component" value="Unassembled WGS sequence"/>
</dbReference>
<evidence type="ECO:0000313" key="1">
    <source>
        <dbReference type="EMBL" id="KAG9257594.1"/>
    </source>
</evidence>
<gene>
    <name evidence="1" type="ORF">F5Z01DRAFT_646442</name>
</gene>
<proteinExistence type="predicted"/>
<dbReference type="GeneID" id="70293809"/>
<dbReference type="EMBL" id="MU251245">
    <property type="protein sequence ID" value="KAG9257594.1"/>
    <property type="molecule type" value="Genomic_DNA"/>
</dbReference>
<organism evidence="1 2">
    <name type="scientific">Emericellopsis atlantica</name>
    <dbReference type="NCBI Taxonomy" id="2614577"/>
    <lineage>
        <taxon>Eukaryota</taxon>
        <taxon>Fungi</taxon>
        <taxon>Dikarya</taxon>
        <taxon>Ascomycota</taxon>
        <taxon>Pezizomycotina</taxon>
        <taxon>Sordariomycetes</taxon>
        <taxon>Hypocreomycetidae</taxon>
        <taxon>Hypocreales</taxon>
        <taxon>Bionectriaceae</taxon>
        <taxon>Emericellopsis</taxon>
    </lineage>
</organism>